<reference evidence="2 3" key="1">
    <citation type="submission" date="2019-12" db="EMBL/GenBank/DDBJ databases">
        <title>Paraburkholderia acidiphila 7Q-K02 sp. nov and Paraburkholderia acidisoli DHF22 sp. nov., two strains isolated from forest soil.</title>
        <authorList>
            <person name="Gao Z."/>
            <person name="Qiu L."/>
        </authorList>
    </citation>
    <scope>NUCLEOTIDE SEQUENCE [LARGE SCALE GENOMIC DNA]</scope>
    <source>
        <strain evidence="2 3">7Q-K02</strain>
    </source>
</reference>
<gene>
    <name evidence="2" type="ORF">FAZ97_35000</name>
</gene>
<name>A0A7Z2GE56_9BURK</name>
<keyword evidence="3" id="KW-1185">Reference proteome</keyword>
<organism evidence="2 3">
    <name type="scientific">Paraburkholderia acidiphila</name>
    <dbReference type="NCBI Taxonomy" id="2571747"/>
    <lineage>
        <taxon>Bacteria</taxon>
        <taxon>Pseudomonadati</taxon>
        <taxon>Pseudomonadota</taxon>
        <taxon>Betaproteobacteria</taxon>
        <taxon>Burkholderiales</taxon>
        <taxon>Burkholderiaceae</taxon>
        <taxon>Paraburkholderia</taxon>
    </lineage>
</organism>
<dbReference type="AlphaFoldDB" id="A0A7Z2GE56"/>
<feature type="compositionally biased region" description="Acidic residues" evidence="1">
    <location>
        <begin position="1"/>
        <end position="15"/>
    </location>
</feature>
<feature type="region of interest" description="Disordered" evidence="1">
    <location>
        <begin position="1"/>
        <end position="68"/>
    </location>
</feature>
<proteinExistence type="predicted"/>
<sequence>MLGGGDEDPDSDDHIDETGLLDGGGDAPTPLGDAQPFAYGEDDRQPSDDDMQTAWLPSKGGPPNQWVENASGKQQWRLYDGDGNAAVDIDLGHDHGFGSPHSHNWDNGARDNGNAFSLLPY</sequence>
<evidence type="ECO:0000256" key="1">
    <source>
        <dbReference type="SAM" id="MobiDB-lite"/>
    </source>
</evidence>
<evidence type="ECO:0000313" key="2">
    <source>
        <dbReference type="EMBL" id="QGZ60123.1"/>
    </source>
</evidence>
<dbReference type="EMBL" id="CP046912">
    <property type="protein sequence ID" value="QGZ60123.1"/>
    <property type="molecule type" value="Genomic_DNA"/>
</dbReference>
<dbReference type="KEGG" id="pacp:FAZ97_35000"/>
<accession>A0A7Z2GE56</accession>
<dbReference type="Proteomes" id="UP000434209">
    <property type="component" value="Chromosome 4"/>
</dbReference>
<evidence type="ECO:0000313" key="3">
    <source>
        <dbReference type="Proteomes" id="UP000434209"/>
    </source>
</evidence>
<protein>
    <submittedName>
        <fullName evidence="2">Uncharacterized protein</fullName>
    </submittedName>
</protein>